<dbReference type="PANTHER" id="PTHR13774:SF17">
    <property type="entry name" value="PHENAZINE BIOSYNTHESIS-LIKE DOMAIN-CONTAINING PROTEIN"/>
    <property type="match status" value="1"/>
</dbReference>
<comment type="similarity">
    <text evidence="1">Belongs to the PhzF family.</text>
</comment>
<dbReference type="InterPro" id="IPR003719">
    <property type="entry name" value="Phenazine_PhzF-like"/>
</dbReference>
<evidence type="ECO:0000256" key="2">
    <source>
        <dbReference type="ARBA" id="ARBA00023235"/>
    </source>
</evidence>
<dbReference type="RefSeq" id="WP_156560115.1">
    <property type="nucleotide sequence ID" value="NZ_CACRTV010000033.1"/>
</dbReference>
<dbReference type="EMBL" id="CACRTV010000033">
    <property type="protein sequence ID" value="VYT99220.1"/>
    <property type="molecule type" value="Genomic_DNA"/>
</dbReference>
<gene>
    <name evidence="4" type="primary">yddE</name>
    <name evidence="4" type="ORF">CPLFYP93_01109</name>
</gene>
<evidence type="ECO:0000256" key="1">
    <source>
        <dbReference type="ARBA" id="ARBA00008270"/>
    </source>
</evidence>
<sequence length="259" mass="29625">MKNKIYIVDAFTNEVFKGNPAGVCPLEDWPSDLILQNIAMENNLSETAFFVKEGNGYRLRWFTPEYEIELCGHGTLAAAYVIFNYYEKDMNEILFNTLSGELKVNRKENKIVMDFPLLEGKRKEIDDRIFEALGVIPIDAYEARDLMLVLRDEEDVLYLQPNIDILKSLGYDGIMVTAKGRDCDFVSRFFVPNSVINEDPVTGSAHCTLVPYWAKRLNKSDFVAKQISKRGGTLYCILKEDRVYISGEAKIYLEGLIEI</sequence>
<keyword evidence="2 4" id="KW-0413">Isomerase</keyword>
<accession>A0A6N3BB66</accession>
<dbReference type="SUPFAM" id="SSF54506">
    <property type="entry name" value="Diaminopimelate epimerase-like"/>
    <property type="match status" value="1"/>
</dbReference>
<dbReference type="Pfam" id="PF02567">
    <property type="entry name" value="PhzC-PhzF"/>
    <property type="match status" value="1"/>
</dbReference>
<dbReference type="PANTHER" id="PTHR13774">
    <property type="entry name" value="PHENAZINE BIOSYNTHESIS PROTEIN"/>
    <property type="match status" value="1"/>
</dbReference>
<dbReference type="NCBIfam" id="TIGR00654">
    <property type="entry name" value="PhzF_family"/>
    <property type="match status" value="1"/>
</dbReference>
<evidence type="ECO:0000313" key="4">
    <source>
        <dbReference type="EMBL" id="VYT99220.1"/>
    </source>
</evidence>
<proteinExistence type="inferred from homology"/>
<feature type="active site" evidence="3">
    <location>
        <position position="46"/>
    </location>
</feature>
<organism evidence="4">
    <name type="scientific">Clostridium paraputrificum</name>
    <dbReference type="NCBI Taxonomy" id="29363"/>
    <lineage>
        <taxon>Bacteria</taxon>
        <taxon>Bacillati</taxon>
        <taxon>Bacillota</taxon>
        <taxon>Clostridia</taxon>
        <taxon>Eubacteriales</taxon>
        <taxon>Clostridiaceae</taxon>
        <taxon>Clostridium</taxon>
    </lineage>
</organism>
<dbReference type="Gene3D" id="3.10.310.10">
    <property type="entry name" value="Diaminopimelate Epimerase, Chain A, domain 1"/>
    <property type="match status" value="2"/>
</dbReference>
<dbReference type="EC" id="5.1.-.-" evidence="4"/>
<dbReference type="AlphaFoldDB" id="A0A6N3BB66"/>
<protein>
    <submittedName>
        <fullName evidence="4">Putative isomerase YddE</fullName>
        <ecNumber evidence="4">5.1.-.-</ecNumber>
    </submittedName>
</protein>
<dbReference type="PIRSF" id="PIRSF016184">
    <property type="entry name" value="PhzC_PhzF"/>
    <property type="match status" value="1"/>
</dbReference>
<name>A0A6N3BB66_9CLOT</name>
<evidence type="ECO:0000256" key="3">
    <source>
        <dbReference type="PIRSR" id="PIRSR016184-1"/>
    </source>
</evidence>
<reference evidence="4" key="1">
    <citation type="submission" date="2019-11" db="EMBL/GenBank/DDBJ databases">
        <authorList>
            <person name="Feng L."/>
        </authorList>
    </citation>
    <scope>NUCLEOTIDE SEQUENCE</scope>
    <source>
        <strain evidence="4">CParaputrificumLFYP93</strain>
    </source>
</reference>
<dbReference type="GO" id="GO:0005737">
    <property type="term" value="C:cytoplasm"/>
    <property type="evidence" value="ECO:0007669"/>
    <property type="project" value="TreeGrafter"/>
</dbReference>
<dbReference type="GO" id="GO:0016853">
    <property type="term" value="F:isomerase activity"/>
    <property type="evidence" value="ECO:0007669"/>
    <property type="project" value="UniProtKB-KW"/>
</dbReference>